<evidence type="ECO:0000313" key="8">
    <source>
        <dbReference type="EMBL" id="AJE04608.1"/>
    </source>
</evidence>
<dbReference type="PROSITE" id="PS50109">
    <property type="entry name" value="HIS_KIN"/>
    <property type="match status" value="1"/>
</dbReference>
<dbReference type="SUPFAM" id="SSF55874">
    <property type="entry name" value="ATPase domain of HSP90 chaperone/DNA topoisomerase II/histidine kinase"/>
    <property type="match status" value="1"/>
</dbReference>
<dbReference type="RefSeq" id="WP_039744783.1">
    <property type="nucleotide sequence ID" value="NZ_CP009788.1"/>
</dbReference>
<dbReference type="EC" id="2.7.13.3" evidence="2"/>
<gene>
    <name evidence="8" type="ORF">GPICK_15630</name>
</gene>
<evidence type="ECO:0000256" key="3">
    <source>
        <dbReference type="ARBA" id="ARBA00022553"/>
    </source>
</evidence>
<dbReference type="InterPro" id="IPR035965">
    <property type="entry name" value="PAS-like_dom_sf"/>
</dbReference>
<dbReference type="FunFam" id="3.30.565.10:FF:000006">
    <property type="entry name" value="Sensor histidine kinase WalK"/>
    <property type="match status" value="1"/>
</dbReference>
<dbReference type="PRINTS" id="PR00344">
    <property type="entry name" value="BCTRLSENSOR"/>
</dbReference>
<dbReference type="SUPFAM" id="SSF47384">
    <property type="entry name" value="Homodimeric domain of signal transducing histidine kinase"/>
    <property type="match status" value="1"/>
</dbReference>
<dbReference type="CDD" id="cd00082">
    <property type="entry name" value="HisKA"/>
    <property type="match status" value="1"/>
</dbReference>
<dbReference type="SMART" id="SM00388">
    <property type="entry name" value="HisKA"/>
    <property type="match status" value="1"/>
</dbReference>
<feature type="coiled-coil region" evidence="6">
    <location>
        <begin position="294"/>
        <end position="332"/>
    </location>
</feature>
<dbReference type="PANTHER" id="PTHR42878">
    <property type="entry name" value="TWO-COMPONENT HISTIDINE KINASE"/>
    <property type="match status" value="1"/>
</dbReference>
<dbReference type="OrthoDB" id="9769169at2"/>
<dbReference type="GO" id="GO:0030295">
    <property type="term" value="F:protein kinase activator activity"/>
    <property type="evidence" value="ECO:0007669"/>
    <property type="project" value="TreeGrafter"/>
</dbReference>
<dbReference type="GO" id="GO:0000155">
    <property type="term" value="F:phosphorelay sensor kinase activity"/>
    <property type="evidence" value="ECO:0007669"/>
    <property type="project" value="InterPro"/>
</dbReference>
<dbReference type="Gene3D" id="3.30.450.20">
    <property type="entry name" value="PAS domain"/>
    <property type="match status" value="1"/>
</dbReference>
<evidence type="ECO:0000256" key="2">
    <source>
        <dbReference type="ARBA" id="ARBA00012438"/>
    </source>
</evidence>
<dbReference type="InterPro" id="IPR005467">
    <property type="entry name" value="His_kinase_dom"/>
</dbReference>
<dbReference type="InterPro" id="IPR013656">
    <property type="entry name" value="PAS_4"/>
</dbReference>
<evidence type="ECO:0000256" key="4">
    <source>
        <dbReference type="ARBA" id="ARBA00022679"/>
    </source>
</evidence>
<evidence type="ECO:0000256" key="1">
    <source>
        <dbReference type="ARBA" id="ARBA00000085"/>
    </source>
</evidence>
<evidence type="ECO:0000256" key="5">
    <source>
        <dbReference type="ARBA" id="ARBA00022777"/>
    </source>
</evidence>
<dbReference type="Gene3D" id="3.30.565.10">
    <property type="entry name" value="Histidine kinase-like ATPase, C-terminal domain"/>
    <property type="match status" value="1"/>
</dbReference>
<dbReference type="GO" id="GO:0000156">
    <property type="term" value="F:phosphorelay response regulator activity"/>
    <property type="evidence" value="ECO:0007669"/>
    <property type="project" value="TreeGrafter"/>
</dbReference>
<reference evidence="8 9" key="1">
    <citation type="journal article" date="2015" name="Genome Announc.">
        <title>Complete Genome of Geobacter pickeringii G13T, a Metal-Reducing Isolate from Sedimentary Kaolin Deposits.</title>
        <authorList>
            <person name="Badalamenti J.P."/>
            <person name="Bond D.R."/>
        </authorList>
    </citation>
    <scope>NUCLEOTIDE SEQUENCE [LARGE SCALE GENOMIC DNA]</scope>
    <source>
        <strain evidence="8 9">G13</strain>
    </source>
</reference>
<proteinExistence type="predicted"/>
<dbReference type="STRING" id="345632.GPICK_15630"/>
<name>A0A0B5BD07_9BACT</name>
<dbReference type="Gene3D" id="1.10.287.130">
    <property type="match status" value="1"/>
</dbReference>
<organism evidence="8 9">
    <name type="scientific">Geobacter pickeringii</name>
    <dbReference type="NCBI Taxonomy" id="345632"/>
    <lineage>
        <taxon>Bacteria</taxon>
        <taxon>Pseudomonadati</taxon>
        <taxon>Thermodesulfobacteriota</taxon>
        <taxon>Desulfuromonadia</taxon>
        <taxon>Geobacterales</taxon>
        <taxon>Geobacteraceae</taxon>
        <taxon>Geobacter</taxon>
    </lineage>
</organism>
<dbReference type="InterPro" id="IPR036890">
    <property type="entry name" value="HATPase_C_sf"/>
</dbReference>
<dbReference type="GO" id="GO:0007234">
    <property type="term" value="P:osmosensory signaling via phosphorelay pathway"/>
    <property type="evidence" value="ECO:0007669"/>
    <property type="project" value="TreeGrafter"/>
</dbReference>
<sequence length="551" mass="61502">MKALPLERLVAENGEWLAERALRYGRELGCIGDVPVGEEPWRRSADGLYHSLAQSLGGGASLPPFDCGIDYSRNPAFAFGAEEVRRCRAGGVTLRAFLSFMKCCRRSCLDLMQERGLSRVVMERCAHSLGRFFELVEWGFCFEWDRLTEKHNGAGPEETVGSTPEGACGADGALRLSEQFFHAAIDAFSAHVAILESSGVILAVNRAWRRFADENGFRGEGHGVGQNYLAVCDAVEGEEAAIAGAVSRGIRALAAGRCAEFHIEYTCHSPDEKRWFQVRATRVDGGMSDRLAVVHENITEVKRAEEEMRTFNRELERRVRQRTAELEQSNREMEEFCHAVSHDLRGHLARLEGFGRGLFEDCADVLDARSRFYVERICRIGIDLRRVVDALLELSRIGREELAVQEVDLGKLAGTIIEELHRNHPRRVVRFTVPLSIAARGDPRLLRIVLEKLLGNAWKFTSGKELAEIEFGVTQRYGMPAYFVRDNGAGFDMRYAGRLFRPFQRLHADGEFAGEGIGLATVQRVVRRHGGHVWAEGAVGEGAIFTFTLSA</sequence>
<dbReference type="Pfam" id="PF08448">
    <property type="entry name" value="PAS_4"/>
    <property type="match status" value="1"/>
</dbReference>
<keyword evidence="4" id="KW-0808">Transferase</keyword>
<dbReference type="Pfam" id="PF02518">
    <property type="entry name" value="HATPase_c"/>
    <property type="match status" value="1"/>
</dbReference>
<evidence type="ECO:0000313" key="9">
    <source>
        <dbReference type="Proteomes" id="UP000057609"/>
    </source>
</evidence>
<dbReference type="InterPro" id="IPR003594">
    <property type="entry name" value="HATPase_dom"/>
</dbReference>
<dbReference type="InterPro" id="IPR003661">
    <property type="entry name" value="HisK_dim/P_dom"/>
</dbReference>
<accession>A0A0B5BD07</accession>
<dbReference type="EMBL" id="CP009788">
    <property type="protein sequence ID" value="AJE04608.1"/>
    <property type="molecule type" value="Genomic_DNA"/>
</dbReference>
<keyword evidence="3" id="KW-0597">Phosphoprotein</keyword>
<dbReference type="SMART" id="SM00387">
    <property type="entry name" value="HATPase_c"/>
    <property type="match status" value="1"/>
</dbReference>
<dbReference type="KEGG" id="gpi:GPICK_15630"/>
<dbReference type="AlphaFoldDB" id="A0A0B5BD07"/>
<dbReference type="InterPro" id="IPR050351">
    <property type="entry name" value="BphY/WalK/GraS-like"/>
</dbReference>
<dbReference type="InterPro" id="IPR036097">
    <property type="entry name" value="HisK_dim/P_sf"/>
</dbReference>
<comment type="catalytic activity">
    <reaction evidence="1">
        <text>ATP + protein L-histidine = ADP + protein N-phospho-L-histidine.</text>
        <dbReference type="EC" id="2.7.13.3"/>
    </reaction>
</comment>
<dbReference type="SUPFAM" id="SSF55785">
    <property type="entry name" value="PYP-like sensor domain (PAS domain)"/>
    <property type="match status" value="1"/>
</dbReference>
<keyword evidence="6" id="KW-0175">Coiled coil</keyword>
<protein>
    <recommendedName>
        <fullName evidence="2">histidine kinase</fullName>
        <ecNumber evidence="2">2.7.13.3</ecNumber>
    </recommendedName>
</protein>
<dbReference type="Proteomes" id="UP000057609">
    <property type="component" value="Chromosome"/>
</dbReference>
<feature type="domain" description="Histidine kinase" evidence="7">
    <location>
        <begin position="339"/>
        <end position="551"/>
    </location>
</feature>
<keyword evidence="9" id="KW-1185">Reference proteome</keyword>
<evidence type="ECO:0000259" key="7">
    <source>
        <dbReference type="PROSITE" id="PS50109"/>
    </source>
</evidence>
<keyword evidence="5" id="KW-0418">Kinase</keyword>
<dbReference type="HOGENOM" id="CLU_000445_114_71_7"/>
<dbReference type="InterPro" id="IPR004358">
    <property type="entry name" value="Sig_transdc_His_kin-like_C"/>
</dbReference>
<dbReference type="PANTHER" id="PTHR42878:SF15">
    <property type="entry name" value="BACTERIOPHYTOCHROME"/>
    <property type="match status" value="1"/>
</dbReference>
<evidence type="ECO:0000256" key="6">
    <source>
        <dbReference type="SAM" id="Coils"/>
    </source>
</evidence>